<dbReference type="GO" id="GO:0005634">
    <property type="term" value="C:nucleus"/>
    <property type="evidence" value="ECO:0007669"/>
    <property type="project" value="UniProtKB-SubCell"/>
</dbReference>
<dbReference type="HOGENOM" id="CLU_073622_0_0_1"/>
<keyword evidence="5" id="KW-0963">Cytoplasm</keyword>
<keyword evidence="8" id="KW-1185">Reference proteome</keyword>
<evidence type="ECO:0000256" key="4">
    <source>
        <dbReference type="ARBA" id="ARBA00015935"/>
    </source>
</evidence>
<gene>
    <name evidence="7" type="primary">TPHA0B02030</name>
    <name evidence="7" type="ordered locus">TPHA_0B02030</name>
</gene>
<dbReference type="EMBL" id="HE612857">
    <property type="protein sequence ID" value="CCE61875.1"/>
    <property type="molecule type" value="Genomic_DNA"/>
</dbReference>
<accession>G8BPE4</accession>
<sequence length="300" mass="34025">MLSNKIKAASEAVIRPSAENVLPLNQYINTQPRLLGENQQLKISDDMIILFGGGRDFKLSVWGYKGAEATEKVIDNVELFILNKCIIIWLKNLDKGIEIKYTGVIYHGANKINDNTSREGHKLELLITVIRDDLLNSYFPTNDTEEDLENSVNDFTMDSIEFKLTPKHSTYDRFYSDEVETLFTFNNFGSNRGDDMVINCNKALEKCLELSGNEFNRFGNPIAEDSEEELDQEEVEQANPNTAVMGFNETINTYYSSGNADDLDNDYILKSTVVENDTDAGMSMQFYNSSSLVTQKRSFQ</sequence>
<dbReference type="Proteomes" id="UP000005666">
    <property type="component" value="Chromosome 2"/>
</dbReference>
<dbReference type="STRING" id="1071381.G8BPE4"/>
<dbReference type="AlphaFoldDB" id="G8BPE4"/>
<dbReference type="OrthoDB" id="19714at2759"/>
<dbReference type="GO" id="GO:0005737">
    <property type="term" value="C:cytoplasm"/>
    <property type="evidence" value="ECO:0007669"/>
    <property type="project" value="UniProtKB-SubCell"/>
</dbReference>
<keyword evidence="6" id="KW-0539">Nucleus</keyword>
<evidence type="ECO:0000313" key="8">
    <source>
        <dbReference type="Proteomes" id="UP000005666"/>
    </source>
</evidence>
<proteinExistence type="inferred from homology"/>
<evidence type="ECO:0000256" key="5">
    <source>
        <dbReference type="ARBA" id="ARBA00022490"/>
    </source>
</evidence>
<evidence type="ECO:0000313" key="7">
    <source>
        <dbReference type="EMBL" id="CCE61875.1"/>
    </source>
</evidence>
<reference evidence="7 8" key="1">
    <citation type="journal article" date="2011" name="Proc. Natl. Acad. Sci. U.S.A.">
        <title>Evolutionary erosion of yeast sex chromosomes by mating-type switching accidents.</title>
        <authorList>
            <person name="Gordon J.L."/>
            <person name="Armisen D."/>
            <person name="Proux-Wera E."/>
            <person name="Oheigeartaigh S.S."/>
            <person name="Byrne K.P."/>
            <person name="Wolfe K.H."/>
        </authorList>
    </citation>
    <scope>NUCLEOTIDE SEQUENCE [LARGE SCALE GENOMIC DNA]</scope>
    <source>
        <strain evidence="8">ATCC 24235 / CBS 4417 / NBRC 1672 / NRRL Y-8282 / UCD 70-5</strain>
    </source>
</reference>
<dbReference type="Pfam" id="PF03517">
    <property type="entry name" value="Voldacs"/>
    <property type="match status" value="1"/>
</dbReference>
<evidence type="ECO:0000256" key="6">
    <source>
        <dbReference type="ARBA" id="ARBA00023242"/>
    </source>
</evidence>
<evidence type="ECO:0000256" key="1">
    <source>
        <dbReference type="ARBA" id="ARBA00004123"/>
    </source>
</evidence>
<name>G8BPE4_TETPH</name>
<dbReference type="KEGG" id="tpf:TPHA_0B02030"/>
<dbReference type="eggNOG" id="ENOG502RY1I">
    <property type="taxonomic scope" value="Eukaryota"/>
</dbReference>
<protein>
    <recommendedName>
        <fullName evidence="4">Protein LOT5</fullName>
    </recommendedName>
</protein>
<dbReference type="OMA" id="NSCIIIW"/>
<dbReference type="GeneID" id="11534783"/>
<evidence type="ECO:0000256" key="2">
    <source>
        <dbReference type="ARBA" id="ARBA00004496"/>
    </source>
</evidence>
<evidence type="ECO:0000256" key="3">
    <source>
        <dbReference type="ARBA" id="ARBA00006172"/>
    </source>
</evidence>
<dbReference type="RefSeq" id="XP_003684309.1">
    <property type="nucleotide sequence ID" value="XM_003684261.1"/>
</dbReference>
<comment type="similarity">
    <text evidence="3">Belongs to the LOT5 family.</text>
</comment>
<dbReference type="InterPro" id="IPR039924">
    <property type="entry name" value="ICln/Lot5/Saf5"/>
</dbReference>
<organism evidence="7 8">
    <name type="scientific">Tetrapisispora phaffii (strain ATCC 24235 / CBS 4417 / NBRC 1672 / NRRL Y-8282 / UCD 70-5)</name>
    <name type="common">Yeast</name>
    <name type="synonym">Fabospora phaffii</name>
    <dbReference type="NCBI Taxonomy" id="1071381"/>
    <lineage>
        <taxon>Eukaryota</taxon>
        <taxon>Fungi</taxon>
        <taxon>Dikarya</taxon>
        <taxon>Ascomycota</taxon>
        <taxon>Saccharomycotina</taxon>
        <taxon>Saccharomycetes</taxon>
        <taxon>Saccharomycetales</taxon>
        <taxon>Saccharomycetaceae</taxon>
        <taxon>Tetrapisispora</taxon>
    </lineage>
</organism>
<comment type="subcellular location">
    <subcellularLocation>
        <location evidence="2">Cytoplasm</location>
    </subcellularLocation>
    <subcellularLocation>
        <location evidence="1">Nucleus</location>
    </subcellularLocation>
</comment>